<evidence type="ECO:0000256" key="4">
    <source>
        <dbReference type="ARBA" id="ARBA00022676"/>
    </source>
</evidence>
<dbReference type="OrthoDB" id="151635at2"/>
<protein>
    <submittedName>
        <fullName evidence="11">Dolichyl-phosphate-mannose-protein mannosyltransferase</fullName>
    </submittedName>
</protein>
<keyword evidence="3" id="KW-0337">GPI-anchor biosynthesis</keyword>
<keyword evidence="6 10" id="KW-0812">Transmembrane</keyword>
<keyword evidence="4 11" id="KW-0328">Glycosyltransferase</keyword>
<name>A0A4R2JZ52_9PSEU</name>
<evidence type="ECO:0000313" key="12">
    <source>
        <dbReference type="Proteomes" id="UP000295680"/>
    </source>
</evidence>
<dbReference type="Proteomes" id="UP000295680">
    <property type="component" value="Unassembled WGS sequence"/>
</dbReference>
<dbReference type="GO" id="GO:0004376">
    <property type="term" value="F:GPI mannosyltransferase activity"/>
    <property type="evidence" value="ECO:0007669"/>
    <property type="project" value="InterPro"/>
</dbReference>
<evidence type="ECO:0000256" key="9">
    <source>
        <dbReference type="ARBA" id="ARBA00023136"/>
    </source>
</evidence>
<feature type="transmembrane region" description="Helical" evidence="10">
    <location>
        <begin position="306"/>
        <end position="324"/>
    </location>
</feature>
<dbReference type="GO" id="GO:0006506">
    <property type="term" value="P:GPI anchor biosynthetic process"/>
    <property type="evidence" value="ECO:0007669"/>
    <property type="project" value="UniProtKB-UniPathway"/>
</dbReference>
<dbReference type="GO" id="GO:0016020">
    <property type="term" value="C:membrane"/>
    <property type="evidence" value="ECO:0007669"/>
    <property type="project" value="GOC"/>
</dbReference>
<dbReference type="GO" id="GO:0000009">
    <property type="term" value="F:alpha-1,6-mannosyltransferase activity"/>
    <property type="evidence" value="ECO:0007669"/>
    <property type="project" value="InterPro"/>
</dbReference>
<dbReference type="EMBL" id="SLWS01000002">
    <property type="protein sequence ID" value="TCO62569.1"/>
    <property type="molecule type" value="Genomic_DNA"/>
</dbReference>
<feature type="transmembrane region" description="Helical" evidence="10">
    <location>
        <begin position="192"/>
        <end position="208"/>
    </location>
</feature>
<feature type="transmembrane region" description="Helical" evidence="10">
    <location>
        <begin position="214"/>
        <end position="234"/>
    </location>
</feature>
<evidence type="ECO:0000256" key="6">
    <source>
        <dbReference type="ARBA" id="ARBA00022692"/>
    </source>
</evidence>
<evidence type="ECO:0000256" key="7">
    <source>
        <dbReference type="ARBA" id="ARBA00022824"/>
    </source>
</evidence>
<dbReference type="PANTHER" id="PTHR12468:SF2">
    <property type="entry name" value="GPI MANNOSYLTRANSFERASE 2"/>
    <property type="match status" value="1"/>
</dbReference>
<dbReference type="UniPathway" id="UPA00196"/>
<gene>
    <name evidence="11" type="ORF">EV192_102708</name>
</gene>
<dbReference type="PANTHER" id="PTHR12468">
    <property type="entry name" value="GPI MANNOSYLTRANSFERASE 2"/>
    <property type="match status" value="1"/>
</dbReference>
<feature type="transmembrane region" description="Helical" evidence="10">
    <location>
        <begin position="280"/>
        <end position="300"/>
    </location>
</feature>
<comment type="caution">
    <text evidence="11">The sequence shown here is derived from an EMBL/GenBank/DDBJ whole genome shotgun (WGS) entry which is preliminary data.</text>
</comment>
<keyword evidence="5 11" id="KW-0808">Transferase</keyword>
<evidence type="ECO:0000256" key="2">
    <source>
        <dbReference type="ARBA" id="ARBA00004687"/>
    </source>
</evidence>
<evidence type="ECO:0000256" key="5">
    <source>
        <dbReference type="ARBA" id="ARBA00022679"/>
    </source>
</evidence>
<evidence type="ECO:0000256" key="8">
    <source>
        <dbReference type="ARBA" id="ARBA00022989"/>
    </source>
</evidence>
<feature type="transmembrane region" description="Helical" evidence="10">
    <location>
        <begin position="135"/>
        <end position="155"/>
    </location>
</feature>
<reference evidence="11 12" key="1">
    <citation type="submission" date="2019-03" db="EMBL/GenBank/DDBJ databases">
        <title>Genomic Encyclopedia of Type Strains, Phase IV (KMG-IV): sequencing the most valuable type-strain genomes for metagenomic binning, comparative biology and taxonomic classification.</title>
        <authorList>
            <person name="Goeker M."/>
        </authorList>
    </citation>
    <scope>NUCLEOTIDE SEQUENCE [LARGE SCALE GENOMIC DNA]</scope>
    <source>
        <strain evidence="11 12">DSM 45934</strain>
    </source>
</reference>
<keyword evidence="7" id="KW-0256">Endoplasmic reticulum</keyword>
<keyword evidence="9 10" id="KW-0472">Membrane</keyword>
<accession>A0A4R2JZ52</accession>
<organism evidence="11 12">
    <name type="scientific">Actinocrispum wychmicini</name>
    <dbReference type="NCBI Taxonomy" id="1213861"/>
    <lineage>
        <taxon>Bacteria</taxon>
        <taxon>Bacillati</taxon>
        <taxon>Actinomycetota</taxon>
        <taxon>Actinomycetes</taxon>
        <taxon>Pseudonocardiales</taxon>
        <taxon>Pseudonocardiaceae</taxon>
        <taxon>Actinocrispum</taxon>
    </lineage>
</organism>
<feature type="transmembrane region" description="Helical" evidence="10">
    <location>
        <begin position="12"/>
        <end position="33"/>
    </location>
</feature>
<comment type="pathway">
    <text evidence="2">Glycolipid biosynthesis; glycosylphosphatidylinositol-anchor biosynthesis.</text>
</comment>
<keyword evidence="12" id="KW-1185">Reference proteome</keyword>
<evidence type="ECO:0000256" key="1">
    <source>
        <dbReference type="ARBA" id="ARBA00004477"/>
    </source>
</evidence>
<evidence type="ECO:0000313" key="11">
    <source>
        <dbReference type="EMBL" id="TCO62569.1"/>
    </source>
</evidence>
<proteinExistence type="predicted"/>
<feature type="transmembrane region" description="Helical" evidence="10">
    <location>
        <begin position="351"/>
        <end position="376"/>
    </location>
</feature>
<evidence type="ECO:0000256" key="3">
    <source>
        <dbReference type="ARBA" id="ARBA00022502"/>
    </source>
</evidence>
<dbReference type="AlphaFoldDB" id="A0A4R2JZ52"/>
<evidence type="ECO:0000256" key="10">
    <source>
        <dbReference type="SAM" id="Phobius"/>
    </source>
</evidence>
<comment type="subcellular location">
    <subcellularLocation>
        <location evidence="1">Endoplasmic reticulum membrane</location>
        <topology evidence="1">Multi-pass membrane protein</topology>
    </subcellularLocation>
</comment>
<keyword evidence="8 10" id="KW-1133">Transmembrane helix</keyword>
<feature type="transmembrane region" description="Helical" evidence="10">
    <location>
        <begin position="102"/>
        <end position="123"/>
    </location>
</feature>
<dbReference type="InterPro" id="IPR007315">
    <property type="entry name" value="PIG-V/Gpi18"/>
</dbReference>
<sequence>MVITAVRARPYLLATGVFVAVRLVGFAMLAILADNHDKPVFDLMKSWDGDWYLAIAENGYDNIPARFIDANGHHTTYGPLAFFPLYPWLIRVVAPVTGSNTLAAAMVVSFLAGCVAACGLFRIARMVDPRPKTGYALVALWAGLPMGITLSMAYTEALFTALAAWALIGVIERNWILAGLCCAAAGLVRPTANVLVIVVVVAALITVFRDGKSLWAWVAVVVAPAGLVGWWAYVANRTGSLTGWFDLERDGWNTKFDFGRETLKFVRDVVMSGNSVMETIDILVIFGAIVLAVLTVRSRIPWPLSAYGAGVVFFVVATAGINYARMRFLLPGFPVLIPVARGLANRKPGTAVAAIVAFVLFGAWFSAYSLTGWHFAI</sequence>
<dbReference type="RefSeq" id="WP_132114433.1">
    <property type="nucleotide sequence ID" value="NZ_SLWS01000002.1"/>
</dbReference>